<feature type="compositionally biased region" description="Polar residues" evidence="1">
    <location>
        <begin position="77"/>
        <end position="86"/>
    </location>
</feature>
<accession>A0A2D2D235</accession>
<dbReference type="EMBL" id="CP023737">
    <property type="protein sequence ID" value="ATQ69065.1"/>
    <property type="molecule type" value="Genomic_DNA"/>
</dbReference>
<feature type="region of interest" description="Disordered" evidence="1">
    <location>
        <begin position="59"/>
        <end position="93"/>
    </location>
</feature>
<dbReference type="AlphaFoldDB" id="A0A2D2D235"/>
<evidence type="ECO:0000313" key="3">
    <source>
        <dbReference type="Proteomes" id="UP000230709"/>
    </source>
</evidence>
<organism evidence="2 3">
    <name type="scientific">Methylosinus trichosporium (strain ATCC 35070 / NCIMB 11131 / UNIQEM 75 / OB3b)</name>
    <dbReference type="NCBI Taxonomy" id="595536"/>
    <lineage>
        <taxon>Bacteria</taxon>
        <taxon>Pseudomonadati</taxon>
        <taxon>Pseudomonadota</taxon>
        <taxon>Alphaproteobacteria</taxon>
        <taxon>Hyphomicrobiales</taxon>
        <taxon>Methylocystaceae</taxon>
        <taxon>Methylosinus</taxon>
    </lineage>
</organism>
<feature type="compositionally biased region" description="Polar residues" evidence="1">
    <location>
        <begin position="59"/>
        <end position="68"/>
    </location>
</feature>
<proteinExistence type="predicted"/>
<dbReference type="KEGG" id="mtw:CQW49_15160"/>
<gene>
    <name evidence="2" type="ORF">CQW49_15160</name>
</gene>
<evidence type="ECO:0000313" key="2">
    <source>
        <dbReference type="EMBL" id="ATQ69065.1"/>
    </source>
</evidence>
<protein>
    <submittedName>
        <fullName evidence="2">Uncharacterized protein</fullName>
    </submittedName>
</protein>
<dbReference type="Proteomes" id="UP000230709">
    <property type="component" value="Chromosome"/>
</dbReference>
<sequence length="93" mass="10289">MALRSIAGIEATQLGLDILVVVTNLSYGAVEWLYEPPMRAWKNVIKLHNTRLSFDRTSYRSALNSPTKQKVAPSRQPFGSSHTASESPEKSGE</sequence>
<evidence type="ECO:0000256" key="1">
    <source>
        <dbReference type="SAM" id="MobiDB-lite"/>
    </source>
</evidence>
<keyword evidence="3" id="KW-1185">Reference proteome</keyword>
<name>A0A2D2D235_METT3</name>
<dbReference type="RefSeq" id="WP_024749629.1">
    <property type="nucleotide sequence ID" value="NZ_CP023737.1"/>
</dbReference>
<reference evidence="3" key="1">
    <citation type="submission" date="2017-10" db="EMBL/GenBank/DDBJ databases">
        <title>Completed PacBio SMRT sequence of Methylosinus trichosporium OB3b reveals presence of a third large plasmid.</title>
        <authorList>
            <person name="Charles T.C."/>
            <person name="Lynch M.D.J."/>
            <person name="Heil J.R."/>
            <person name="Cheng J."/>
        </authorList>
    </citation>
    <scope>NUCLEOTIDE SEQUENCE [LARGE SCALE GENOMIC DNA]</scope>
    <source>
        <strain evidence="3">OB3b</strain>
    </source>
</reference>